<protein>
    <submittedName>
        <fullName evidence="1">Uncharacterized protein</fullName>
    </submittedName>
</protein>
<evidence type="ECO:0000313" key="1">
    <source>
        <dbReference type="EMBL" id="ADE68092.1"/>
    </source>
</evidence>
<name>D5DY10_PRIM1</name>
<accession>D5DY10</accession>
<dbReference type="KEGG" id="bmq:BMQ_1059"/>
<dbReference type="EMBL" id="CP001983">
    <property type="protein sequence ID" value="ADE68092.1"/>
    <property type="molecule type" value="Genomic_DNA"/>
</dbReference>
<reference evidence="1 2" key="1">
    <citation type="journal article" date="2011" name="J. Bacteriol.">
        <title>Genome sequences of the biotechnologically important Bacillus megaterium strains QM B1551 and DSM319.</title>
        <authorList>
            <person name="Eppinger M."/>
            <person name="Bunk B."/>
            <person name="Johns M.A."/>
            <person name="Edirisinghe J.N."/>
            <person name="Kutumbaka K.K."/>
            <person name="Koenig S.S."/>
            <person name="Huot Creasy H."/>
            <person name="Rosovitz M.J."/>
            <person name="Riley D.R."/>
            <person name="Daugherty S."/>
            <person name="Martin M."/>
            <person name="Elbourne L.D."/>
            <person name="Paulsen I."/>
            <person name="Biedendieck R."/>
            <person name="Braun C."/>
            <person name="Grayburn S."/>
            <person name="Dhingra S."/>
            <person name="Lukyanchuk V."/>
            <person name="Ball B."/>
            <person name="Ul-Qamar R."/>
            <person name="Seibel J."/>
            <person name="Bremer E."/>
            <person name="Jahn D."/>
            <person name="Ravel J."/>
            <person name="Vary P.S."/>
        </authorList>
    </citation>
    <scope>NUCLEOTIDE SEQUENCE [LARGE SCALE GENOMIC DNA]</scope>
    <source>
        <strain evidence="2">ATCC 12872 / QMB1551</strain>
    </source>
</reference>
<dbReference type="HOGENOM" id="CLU_3149531_0_0_9"/>
<gene>
    <name evidence="1" type="ordered locus">BMQ_1059</name>
</gene>
<organism evidence="1 2">
    <name type="scientific">Priestia megaterium (strain ATCC 12872 / QMB1551)</name>
    <name type="common">Bacillus megaterium</name>
    <dbReference type="NCBI Taxonomy" id="545693"/>
    <lineage>
        <taxon>Bacteria</taxon>
        <taxon>Bacillati</taxon>
        <taxon>Bacillota</taxon>
        <taxon>Bacilli</taxon>
        <taxon>Bacillales</taxon>
        <taxon>Bacillaceae</taxon>
        <taxon>Priestia</taxon>
    </lineage>
</organism>
<dbReference type="STRING" id="545693.BMQ_1059"/>
<keyword evidence="2" id="KW-1185">Reference proteome</keyword>
<sequence>MQLLLVVDWRVRQRLLRKAKACMEINGRATSDPYQLIYPIYSALDGII</sequence>
<evidence type="ECO:0000313" key="2">
    <source>
        <dbReference type="Proteomes" id="UP000000935"/>
    </source>
</evidence>
<proteinExistence type="predicted"/>
<dbReference type="Proteomes" id="UP000000935">
    <property type="component" value="Chromosome"/>
</dbReference>
<dbReference type="AlphaFoldDB" id="D5DY10"/>